<keyword evidence="2" id="KW-1185">Reference proteome</keyword>
<reference evidence="1 2" key="1">
    <citation type="submission" date="2020-08" db="EMBL/GenBank/DDBJ databases">
        <title>Sequencing the genomes of 1000 actinobacteria strains.</title>
        <authorList>
            <person name="Klenk H.-P."/>
        </authorList>
    </citation>
    <scope>NUCLEOTIDE SEQUENCE [LARGE SCALE GENOMIC DNA]</scope>
    <source>
        <strain evidence="1 2">DSM 45298</strain>
    </source>
</reference>
<dbReference type="InterPro" id="IPR013757">
    <property type="entry name" value="Topo_IIA_A_a_sf"/>
</dbReference>
<dbReference type="EMBL" id="JACIFP010000001">
    <property type="protein sequence ID" value="MBB4133521.1"/>
    <property type="molecule type" value="Genomic_DNA"/>
</dbReference>
<dbReference type="Proteomes" id="UP000551501">
    <property type="component" value="Unassembled WGS sequence"/>
</dbReference>
<name>A0A840EPV7_9ACTN</name>
<accession>A0A840EPV7</accession>
<organism evidence="1 2">
    <name type="scientific">Gordonia humi</name>
    <dbReference type="NCBI Taxonomy" id="686429"/>
    <lineage>
        <taxon>Bacteria</taxon>
        <taxon>Bacillati</taxon>
        <taxon>Actinomycetota</taxon>
        <taxon>Actinomycetes</taxon>
        <taxon>Mycobacteriales</taxon>
        <taxon>Gordoniaceae</taxon>
        <taxon>Gordonia</taxon>
    </lineage>
</organism>
<dbReference type="RefSeq" id="WP_183368703.1">
    <property type="nucleotide sequence ID" value="NZ_BAABHL010000111.1"/>
</dbReference>
<dbReference type="AlphaFoldDB" id="A0A840EPV7"/>
<evidence type="ECO:0000313" key="1">
    <source>
        <dbReference type="EMBL" id="MBB4133521.1"/>
    </source>
</evidence>
<protein>
    <recommendedName>
        <fullName evidence="3">DNA topoisomerase (ATP-hydrolyzing)</fullName>
    </recommendedName>
</protein>
<dbReference type="GO" id="GO:0003677">
    <property type="term" value="F:DNA binding"/>
    <property type="evidence" value="ECO:0007669"/>
    <property type="project" value="InterPro"/>
</dbReference>
<gene>
    <name evidence="1" type="ORF">BKA16_000073</name>
</gene>
<comment type="caution">
    <text evidence="1">The sequence shown here is derived from an EMBL/GenBank/DDBJ whole genome shotgun (WGS) entry which is preliminary data.</text>
</comment>
<dbReference type="Gene3D" id="1.10.268.10">
    <property type="entry name" value="Topoisomerase, domain 3"/>
    <property type="match status" value="1"/>
</dbReference>
<dbReference type="GO" id="GO:0005524">
    <property type="term" value="F:ATP binding"/>
    <property type="evidence" value="ECO:0007669"/>
    <property type="project" value="InterPro"/>
</dbReference>
<dbReference type="GO" id="GO:0003918">
    <property type="term" value="F:DNA topoisomerase type II (double strand cut, ATP-hydrolyzing) activity"/>
    <property type="evidence" value="ECO:0007669"/>
    <property type="project" value="InterPro"/>
</dbReference>
<proteinExistence type="predicted"/>
<evidence type="ECO:0000313" key="2">
    <source>
        <dbReference type="Proteomes" id="UP000551501"/>
    </source>
</evidence>
<evidence type="ECO:0008006" key="3">
    <source>
        <dbReference type="Google" id="ProtNLM"/>
    </source>
</evidence>
<sequence length="278" mass="29497">MTPTWPELVGRNTAAEMISFAGRLISTTPDDGTDVLDFWHGGGGRWRIERDGEVQYINDGERAFSRGRDGRMVKMPDGQKIRLAWVTSGFGPADLVGPDGMLHKMSREVGALTEPAEVAIGDRPAWSTDLGRPGAGPDGRITVSIDAATGVVVSLTSNQDASVAVSGLTPGPIDDERFAWTTDGGSEPRPDPAEVRARIVDRLEILSAVDAGLRRREEVMVAVEQAATVDDARTAVAALLGIGAVGADAVLATQVRRFTRDGRAAIAAEISSLRERLG</sequence>